<evidence type="ECO:0000256" key="1">
    <source>
        <dbReference type="SAM" id="Coils"/>
    </source>
</evidence>
<name>A0A4D6XFM4_PSEPU</name>
<dbReference type="EMBL" id="CP039371">
    <property type="protein sequence ID" value="QCI13061.1"/>
    <property type="molecule type" value="Genomic_DNA"/>
</dbReference>
<proteinExistence type="predicted"/>
<organism evidence="2 3">
    <name type="scientific">Pseudomonas putida</name>
    <name type="common">Arthrobacter siderocapsulatus</name>
    <dbReference type="NCBI Taxonomy" id="303"/>
    <lineage>
        <taxon>Bacteria</taxon>
        <taxon>Pseudomonadati</taxon>
        <taxon>Pseudomonadota</taxon>
        <taxon>Gammaproteobacteria</taxon>
        <taxon>Pseudomonadales</taxon>
        <taxon>Pseudomonadaceae</taxon>
        <taxon>Pseudomonas</taxon>
    </lineage>
</organism>
<protein>
    <submittedName>
        <fullName evidence="2">Uncharacterized protein</fullName>
    </submittedName>
</protein>
<evidence type="ECO:0000313" key="2">
    <source>
        <dbReference type="EMBL" id="QCI13061.1"/>
    </source>
</evidence>
<accession>A0A4D6XFM4</accession>
<dbReference type="AlphaFoldDB" id="A0A4D6XFM4"/>
<gene>
    <name evidence="2" type="ORF">E6B08_17535</name>
</gene>
<dbReference type="Proteomes" id="UP000298551">
    <property type="component" value="Chromosome"/>
</dbReference>
<sequence length="195" mass="20912">MTVMARGATAASWTTELALPEIPGSSKANQFTPEDVAMDSQRLICFPRELGEELAELIAEKARCCGGRALELWEAICEGFGKAVVQSSAEPFDAKTNSISTQLLSVGNIALESALQKNTQLQAQLEQSNSLLRRWSEANLPAMHLAIRTEQYLGDIGELAAGQEGNEDHDDRGLGQLAISLLPGPTAQPVHGDAR</sequence>
<dbReference type="RefSeq" id="WP_136915213.1">
    <property type="nucleotide sequence ID" value="NZ_CP039371.1"/>
</dbReference>
<evidence type="ECO:0000313" key="3">
    <source>
        <dbReference type="Proteomes" id="UP000298551"/>
    </source>
</evidence>
<feature type="coiled-coil region" evidence="1">
    <location>
        <begin position="111"/>
        <end position="138"/>
    </location>
</feature>
<reference evidence="3" key="1">
    <citation type="submission" date="2019-04" db="EMBL/GenBank/DDBJ databases">
        <title>Genome sequence of Pseudomonas putida 1290, an auxin catabolizing strain.</title>
        <authorList>
            <person name="Laird T.S."/>
            <person name="Leveau J.H.J."/>
        </authorList>
    </citation>
    <scope>NUCLEOTIDE SEQUENCE [LARGE SCALE GENOMIC DNA]</scope>
    <source>
        <strain evidence="3">1290</strain>
    </source>
</reference>
<keyword evidence="1" id="KW-0175">Coiled coil</keyword>